<dbReference type="InterPro" id="IPR036412">
    <property type="entry name" value="HAD-like_sf"/>
</dbReference>
<dbReference type="EC" id="3.1.3.12" evidence="3"/>
<gene>
    <name evidence="4" type="ORF">Ssi02_50100</name>
</gene>
<dbReference type="InterPro" id="IPR023214">
    <property type="entry name" value="HAD_sf"/>
</dbReference>
<dbReference type="Proteomes" id="UP000606172">
    <property type="component" value="Unassembled WGS sequence"/>
</dbReference>
<dbReference type="GO" id="GO:0046872">
    <property type="term" value="F:metal ion binding"/>
    <property type="evidence" value="ECO:0007669"/>
    <property type="project" value="UniProtKB-KW"/>
</dbReference>
<keyword evidence="5" id="KW-1185">Reference proteome</keyword>
<dbReference type="GO" id="GO:0004805">
    <property type="term" value="F:trehalose-phosphatase activity"/>
    <property type="evidence" value="ECO:0007669"/>
    <property type="project" value="UniProtKB-EC"/>
</dbReference>
<accession>A0A919RML7</accession>
<organism evidence="4 5">
    <name type="scientific">Sinosporangium siamense</name>
    <dbReference type="NCBI Taxonomy" id="1367973"/>
    <lineage>
        <taxon>Bacteria</taxon>
        <taxon>Bacillati</taxon>
        <taxon>Actinomycetota</taxon>
        <taxon>Actinomycetes</taxon>
        <taxon>Streptosporangiales</taxon>
        <taxon>Streptosporangiaceae</taxon>
        <taxon>Sinosporangium</taxon>
    </lineage>
</organism>
<dbReference type="Gene3D" id="3.30.70.1020">
    <property type="entry name" value="Trehalose-6-phosphate phosphatase related protein, domain 2"/>
    <property type="match status" value="1"/>
</dbReference>
<dbReference type="Pfam" id="PF02358">
    <property type="entry name" value="Trehalose_PPase"/>
    <property type="match status" value="1"/>
</dbReference>
<evidence type="ECO:0000313" key="4">
    <source>
        <dbReference type="EMBL" id="GII94779.1"/>
    </source>
</evidence>
<name>A0A919RML7_9ACTN</name>
<comment type="caution">
    <text evidence="4">The sequence shown here is derived from an EMBL/GenBank/DDBJ whole genome shotgun (WGS) entry which is preliminary data.</text>
</comment>
<evidence type="ECO:0000313" key="5">
    <source>
        <dbReference type="Proteomes" id="UP000606172"/>
    </source>
</evidence>
<keyword evidence="3" id="KW-0479">Metal-binding</keyword>
<sequence>MWDEVSGIGVRLANMSMPLPQPTTEAGAAGLAAILTAPEAAVIGLDFDGTLSPIVADPAAARIHPDAPAVLVALGRLVRAVVIVTGRPVASAIEYGTAPGGLGLSDVPGLVVLGQYGVERWENHAVTAPPPPQGVALVRQALPALVAAFGDRAWVKGVWIEDKGRALAVHTRRSADPQEALAALREPLAELAEEHGLAVEPGRMVIELRSPGVDKGDALLGFLAERSAKSVMFAGDDLGDLPAFAAVRASGLPGLAVCSGSAEVGVLAERADLVVDGPAGVVKLLAALVSTISRHP</sequence>
<keyword evidence="1 3" id="KW-0378">Hydrolase</keyword>
<dbReference type="Gene3D" id="3.40.50.1000">
    <property type="entry name" value="HAD superfamily/HAD-like"/>
    <property type="match status" value="1"/>
</dbReference>
<dbReference type="InterPro" id="IPR003337">
    <property type="entry name" value="Trehalose_PPase"/>
</dbReference>
<reference evidence="4" key="1">
    <citation type="submission" date="2021-01" db="EMBL/GenBank/DDBJ databases">
        <title>Whole genome shotgun sequence of Sinosporangium siamense NBRC 109515.</title>
        <authorList>
            <person name="Komaki H."/>
            <person name="Tamura T."/>
        </authorList>
    </citation>
    <scope>NUCLEOTIDE SEQUENCE</scope>
    <source>
        <strain evidence="4">NBRC 109515</strain>
    </source>
</reference>
<dbReference type="AlphaFoldDB" id="A0A919RML7"/>
<protein>
    <recommendedName>
        <fullName evidence="3">Trehalose 6-phosphate phosphatase</fullName>
        <ecNumber evidence="3">3.1.3.12</ecNumber>
    </recommendedName>
</protein>
<dbReference type="PANTHER" id="PTHR43768:SF3">
    <property type="entry name" value="TREHALOSE 6-PHOSPHATE PHOSPHATASE"/>
    <property type="match status" value="1"/>
</dbReference>
<evidence type="ECO:0000256" key="3">
    <source>
        <dbReference type="RuleBase" id="RU361117"/>
    </source>
</evidence>
<comment type="pathway">
    <text evidence="3">Glycan biosynthesis; trehalose biosynthesis.</text>
</comment>
<comment type="similarity">
    <text evidence="3">Belongs to the trehalose phosphatase family.</text>
</comment>
<evidence type="ECO:0000256" key="1">
    <source>
        <dbReference type="ARBA" id="ARBA00022801"/>
    </source>
</evidence>
<proteinExistence type="inferred from homology"/>
<dbReference type="InterPro" id="IPR044651">
    <property type="entry name" value="OTSB-like"/>
</dbReference>
<dbReference type="NCBIfam" id="TIGR00685">
    <property type="entry name" value="T6PP"/>
    <property type="match status" value="1"/>
</dbReference>
<dbReference type="GO" id="GO:0005992">
    <property type="term" value="P:trehalose biosynthetic process"/>
    <property type="evidence" value="ECO:0007669"/>
    <property type="project" value="InterPro"/>
</dbReference>
<comment type="cofactor">
    <cofactor evidence="3">
        <name>Mg(2+)</name>
        <dbReference type="ChEBI" id="CHEBI:18420"/>
    </cofactor>
</comment>
<dbReference type="RefSeq" id="WP_380659516.1">
    <property type="nucleotide sequence ID" value="NZ_JBHLZQ010000012.1"/>
</dbReference>
<keyword evidence="3" id="KW-0460">Magnesium</keyword>
<dbReference type="PANTHER" id="PTHR43768">
    <property type="entry name" value="TREHALOSE 6-PHOSPHATE PHOSPHATASE"/>
    <property type="match status" value="1"/>
</dbReference>
<evidence type="ECO:0000256" key="2">
    <source>
        <dbReference type="ARBA" id="ARBA00024179"/>
    </source>
</evidence>
<comment type="function">
    <text evidence="2 3">Removes the phosphate from trehalose 6-phosphate to produce free trehalose.</text>
</comment>
<comment type="catalytic activity">
    <reaction evidence="3">
        <text>alpha,alpha-trehalose 6-phosphate + H2O = alpha,alpha-trehalose + phosphate</text>
        <dbReference type="Rhea" id="RHEA:23420"/>
        <dbReference type="ChEBI" id="CHEBI:15377"/>
        <dbReference type="ChEBI" id="CHEBI:16551"/>
        <dbReference type="ChEBI" id="CHEBI:43474"/>
        <dbReference type="ChEBI" id="CHEBI:58429"/>
        <dbReference type="EC" id="3.1.3.12"/>
    </reaction>
</comment>
<dbReference type="EMBL" id="BOOW01000031">
    <property type="protein sequence ID" value="GII94779.1"/>
    <property type="molecule type" value="Genomic_DNA"/>
</dbReference>
<dbReference type="SUPFAM" id="SSF56784">
    <property type="entry name" value="HAD-like"/>
    <property type="match status" value="1"/>
</dbReference>